<feature type="region of interest" description="Disordered" evidence="1">
    <location>
        <begin position="114"/>
        <end position="150"/>
    </location>
</feature>
<dbReference type="InterPro" id="IPR036328">
    <property type="entry name" value="MliC_sf"/>
</dbReference>
<keyword evidence="2" id="KW-0732">Signal</keyword>
<evidence type="ECO:0000256" key="2">
    <source>
        <dbReference type="SAM" id="SignalP"/>
    </source>
</evidence>
<dbReference type="Gene3D" id="2.30.30.40">
    <property type="entry name" value="SH3 Domains"/>
    <property type="match status" value="1"/>
</dbReference>
<keyword evidence="5" id="KW-1185">Reference proteome</keyword>
<feature type="domain" description="SH3b" evidence="3">
    <location>
        <begin position="140"/>
        <end position="192"/>
    </location>
</feature>
<gene>
    <name evidence="4" type="ORF">D6850_12305</name>
</gene>
<evidence type="ECO:0000256" key="1">
    <source>
        <dbReference type="SAM" id="MobiDB-lite"/>
    </source>
</evidence>
<organism evidence="4 5">
    <name type="scientific">Roseovarius spongiae</name>
    <dbReference type="NCBI Taxonomy" id="2320272"/>
    <lineage>
        <taxon>Bacteria</taxon>
        <taxon>Pseudomonadati</taxon>
        <taxon>Pseudomonadota</taxon>
        <taxon>Alphaproteobacteria</taxon>
        <taxon>Rhodobacterales</taxon>
        <taxon>Roseobacteraceae</taxon>
        <taxon>Roseovarius</taxon>
    </lineage>
</organism>
<comment type="caution">
    <text evidence="4">The sequence shown here is derived from an EMBL/GenBank/DDBJ whole genome shotgun (WGS) entry which is preliminary data.</text>
</comment>
<dbReference type="AlphaFoldDB" id="A0A3A8AS57"/>
<protein>
    <recommendedName>
        <fullName evidence="3">SH3b domain-containing protein</fullName>
    </recommendedName>
</protein>
<evidence type="ECO:0000313" key="4">
    <source>
        <dbReference type="EMBL" id="RKF13962.1"/>
    </source>
</evidence>
<dbReference type="Gene3D" id="2.40.128.200">
    <property type="match status" value="1"/>
</dbReference>
<dbReference type="OrthoDB" id="7433551at2"/>
<proteinExistence type="predicted"/>
<dbReference type="SUPFAM" id="SSF141488">
    <property type="entry name" value="YdhA-like"/>
    <property type="match status" value="1"/>
</dbReference>
<evidence type="ECO:0000313" key="5">
    <source>
        <dbReference type="Proteomes" id="UP000281128"/>
    </source>
</evidence>
<evidence type="ECO:0000259" key="3">
    <source>
        <dbReference type="Pfam" id="PF08239"/>
    </source>
</evidence>
<feature type="signal peptide" evidence="2">
    <location>
        <begin position="1"/>
        <end position="20"/>
    </location>
</feature>
<dbReference type="EMBL" id="RAPE01000003">
    <property type="protein sequence ID" value="RKF13962.1"/>
    <property type="molecule type" value="Genomic_DNA"/>
</dbReference>
<dbReference type="Proteomes" id="UP000281128">
    <property type="component" value="Unassembled WGS sequence"/>
</dbReference>
<reference evidence="4 5" key="1">
    <citation type="submission" date="2018-09" db="EMBL/GenBank/DDBJ databases">
        <title>Roseovarius spongiae sp. nov., isolated from a marine sponge.</title>
        <authorList>
            <person name="Zhuang L."/>
            <person name="Luo L."/>
        </authorList>
    </citation>
    <scope>NUCLEOTIDE SEQUENCE [LARGE SCALE GENOMIC DNA]</scope>
    <source>
        <strain evidence="4 5">HN-E21</strain>
    </source>
</reference>
<accession>A0A3A8AS57</accession>
<dbReference type="RefSeq" id="WP_121167341.1">
    <property type="nucleotide sequence ID" value="NZ_RAPE01000003.1"/>
</dbReference>
<dbReference type="Pfam" id="PF08239">
    <property type="entry name" value="SH3_3"/>
    <property type="match status" value="1"/>
</dbReference>
<name>A0A3A8AS57_9RHOB</name>
<sequence>MKRILGLVLAGSLAPSLAPAGALFECEAVDDGAWRVFILDETPDIATAVFKLGLDSGGGESSPYEMERAVSGSGFRYLGEGLEFIGKSDDAMLIDGEEKMHCGVAPAWMMEEATAPPSQDGDGPLPDAPDVEGMSAQALGGNIRSGPGTQHARIGTLARGTSITLMQDTGEELDGYNWFVIRKPDGETGHVWGGIICTPEETVPGVRGTCD</sequence>
<feature type="chain" id="PRO_5017464057" description="SH3b domain-containing protein" evidence="2">
    <location>
        <begin position="21"/>
        <end position="211"/>
    </location>
</feature>
<dbReference type="InterPro" id="IPR003646">
    <property type="entry name" value="SH3-like_bac-type"/>
</dbReference>